<feature type="compositionally biased region" description="Basic and acidic residues" evidence="1">
    <location>
        <begin position="145"/>
        <end position="164"/>
    </location>
</feature>
<dbReference type="EMBL" id="KV441558">
    <property type="protein sequence ID" value="OAG01193.1"/>
    <property type="molecule type" value="Genomic_DNA"/>
</dbReference>
<evidence type="ECO:0000313" key="3">
    <source>
        <dbReference type="Proteomes" id="UP000077069"/>
    </source>
</evidence>
<keyword evidence="3" id="KW-1185">Reference proteome</keyword>
<sequence>MDSHALGATVGNNKTRMMSYGRRQSFCCVCAWLWSLSKLNARFVALTTYKCTVRLRGPPIQPIRVPSFLDLPDFPSTTPVLRRTISGERAGSVRLHRYAMDLQACRGEQAPHISQAILLHHKTSWALPPVGGASLGIRGWAAGEDGGRDEVREKVRESTNKATT</sequence>
<dbReference type="Proteomes" id="UP000077069">
    <property type="component" value="Unassembled WGS sequence"/>
</dbReference>
<evidence type="ECO:0000256" key="1">
    <source>
        <dbReference type="SAM" id="MobiDB-lite"/>
    </source>
</evidence>
<dbReference type="GeneID" id="28769226"/>
<dbReference type="InParanoid" id="A0A177C0M8"/>
<dbReference type="AlphaFoldDB" id="A0A177C0M8"/>
<dbReference type="RefSeq" id="XP_018031558.1">
    <property type="nucleotide sequence ID" value="XM_018185740.1"/>
</dbReference>
<gene>
    <name evidence="2" type="ORF">CC84DRAFT_279879</name>
</gene>
<feature type="region of interest" description="Disordered" evidence="1">
    <location>
        <begin position="142"/>
        <end position="164"/>
    </location>
</feature>
<accession>A0A177C0M8</accession>
<name>A0A177C0M8_9PLEO</name>
<reference evidence="2 3" key="1">
    <citation type="submission" date="2016-05" db="EMBL/GenBank/DDBJ databases">
        <title>Comparative analysis of secretome profiles of manganese(II)-oxidizing ascomycete fungi.</title>
        <authorList>
            <consortium name="DOE Joint Genome Institute"/>
            <person name="Zeiner C.A."/>
            <person name="Purvine S.O."/>
            <person name="Zink E.M."/>
            <person name="Wu S."/>
            <person name="Pasa-Tolic L."/>
            <person name="Chaput D.L."/>
            <person name="Haridas S."/>
            <person name="Grigoriev I.V."/>
            <person name="Santelli C.M."/>
            <person name="Hansel C.M."/>
        </authorList>
    </citation>
    <scope>NUCLEOTIDE SEQUENCE [LARGE SCALE GENOMIC DNA]</scope>
    <source>
        <strain evidence="2 3">AP3s5-JAC2a</strain>
    </source>
</reference>
<organism evidence="2 3">
    <name type="scientific">Paraphaeosphaeria sporulosa</name>
    <dbReference type="NCBI Taxonomy" id="1460663"/>
    <lineage>
        <taxon>Eukaryota</taxon>
        <taxon>Fungi</taxon>
        <taxon>Dikarya</taxon>
        <taxon>Ascomycota</taxon>
        <taxon>Pezizomycotina</taxon>
        <taxon>Dothideomycetes</taxon>
        <taxon>Pleosporomycetidae</taxon>
        <taxon>Pleosporales</taxon>
        <taxon>Massarineae</taxon>
        <taxon>Didymosphaeriaceae</taxon>
        <taxon>Paraphaeosphaeria</taxon>
    </lineage>
</organism>
<proteinExistence type="predicted"/>
<evidence type="ECO:0000313" key="2">
    <source>
        <dbReference type="EMBL" id="OAG01193.1"/>
    </source>
</evidence>
<protein>
    <submittedName>
        <fullName evidence="2">Uncharacterized protein</fullName>
    </submittedName>
</protein>